<evidence type="ECO:0000259" key="5">
    <source>
        <dbReference type="Pfam" id="PF24883"/>
    </source>
</evidence>
<keyword evidence="7" id="KW-1185">Reference proteome</keyword>
<evidence type="ECO:0000313" key="7">
    <source>
        <dbReference type="Proteomes" id="UP000053732"/>
    </source>
</evidence>
<dbReference type="InterPro" id="IPR056884">
    <property type="entry name" value="NPHP3-like_N"/>
</dbReference>
<accession>A0A0G4PE03</accession>
<proteinExistence type="predicted"/>
<dbReference type="Gene3D" id="1.25.40.10">
    <property type="entry name" value="Tetratricopeptide repeat domain"/>
    <property type="match status" value="1"/>
</dbReference>
<feature type="coiled-coil region" evidence="3">
    <location>
        <begin position="919"/>
        <end position="946"/>
    </location>
</feature>
<dbReference type="EMBL" id="HG793145">
    <property type="protein sequence ID" value="CRL24563.1"/>
    <property type="molecule type" value="Genomic_DNA"/>
</dbReference>
<dbReference type="SMART" id="SM00028">
    <property type="entry name" value="TPR"/>
    <property type="match status" value="4"/>
</dbReference>
<evidence type="ECO:0000256" key="1">
    <source>
        <dbReference type="ARBA" id="ARBA00022737"/>
    </source>
</evidence>
<dbReference type="PROSITE" id="PS50005">
    <property type="entry name" value="TPR"/>
    <property type="match status" value="1"/>
</dbReference>
<feature type="domain" description="Fungal STAND N-terminal Goodbye" evidence="4">
    <location>
        <begin position="11"/>
        <end position="131"/>
    </location>
</feature>
<sequence>MSSSRQVASLWTEAIKQYETTTKQKLEDPALLRMTTVNDLLKMIDNENNQFNDFRDQGHRLRDVVKHAMTPIELIGNVLGGGVSAAYPPSAYVFGGVKLLLGAAKGVSDKYDAIVETMSTLKDLTIRLKVYSEQNISEALSDKLTEILTSLLGVLAFARKEVKHGRMLSYGKSLLSGSDGAKEALAKFAKLVEAESALVGAETLTELKGGFARVNSDMRKISRQLEETRLQTEMSQQERITTNLRRLLRPSTSSEDRYSTMNRNRVPQTGDWIREETEFIDWVGGKRPVLWISGNPGAGKSYIATNMIHHLKQKPHVSLGFFFFKDDNPTTRSTHQALRDIAFQIAANDPLYAAYIDDCLDSAEDIRTLESLWRNLFLNVFIDNGGKKNSTEGLVYLVLDALDEAFIDDRLELFELAKDIQAGSRIQLLMLGRPQIAEEMNDLMETLQIQMIDVSEANNFEDIVHYIKTIISKSVYLRKLPGSTQRTIIQKLSTGSQGMFLWVALMLQELSQIRSKGDIQRKLDKAPKGLTEMISHVLRGFSESFTDNPQYAADLNELLAWTMCTLRPLSLFEIDALLKWRSPEGESWIWLEGSLRVQFASIFLLTREDGLSTADLKRKLNYADYGNFEELSESESEGNEGLDSNDDFDSDYKTTTVAFCHASLGEFFRSQEAKVSAGPTSPYIGVNCHEAWPLVLTRCFEIIQNKESQREQIADALRSYAYSSLVGFLAAIDMSQITKETKKAIGFQLAKLLSDESGLEAFVSPDEINFFTQDALGVFNKWLSDPDVQETLPDTTKIWYSNARAESPAEILYPIVSYIASHWTQNISWRPFRCLDIIHRFIVLRNPGSSLDTNSVDDILHIADWGQSEHDAHWYGRVGQALVEFGFDKEAMEYLQNALQINPELWEFSSELASVYLEIGESAKALEILQTNINQLTQKEQSFEIRSILHRECERLANCYWRLKDEENAFSMLQKAYESDNRCADCALSILKYYHETANVDQIFDFFQMMNEKSSSQGLSHLTEFLLENPEMEEWTWGFGARIIQRGCFSLFKEAFTAAIIAGRRQKKAVLTATLELNLSSLLLFAGVDPEGGARICERILETYKPSQGNENLTHVISTASNFLCVYYFKQCSRENCSQLERLRYGQLLERLVMGRPLYSAKHERTHRGVIEQIYLPYRTVRATLGVYYRMCGRDDDALQFFKSLLQHPINMLYSVGDYQDRSCYDQLAEIFAAMRDVNNWVAANYQMAFLIDRIGTDGRSSFCDGCGVICTIDGTVHCWRRDMPFTVIFCEECFPRLKDGSLSVDICDSTHEHMAIPARPQSVKERGIEHQDMMYVCGEWMACSDWKLSLKEKYGLEEE</sequence>
<dbReference type="Pfam" id="PF17109">
    <property type="entry name" value="Goodbye"/>
    <property type="match status" value="1"/>
</dbReference>
<gene>
    <name evidence="6" type="ORF">PCAMFM013_S012g000173</name>
</gene>
<dbReference type="SUPFAM" id="SSF52540">
    <property type="entry name" value="P-loop containing nucleoside triphosphate hydrolases"/>
    <property type="match status" value="1"/>
</dbReference>
<keyword evidence="2" id="KW-0802">TPR repeat</keyword>
<keyword evidence="3" id="KW-0175">Coiled coil</keyword>
<organism evidence="6 7">
    <name type="scientific">Penicillium camemberti (strain FM 013)</name>
    <dbReference type="NCBI Taxonomy" id="1429867"/>
    <lineage>
        <taxon>Eukaryota</taxon>
        <taxon>Fungi</taxon>
        <taxon>Dikarya</taxon>
        <taxon>Ascomycota</taxon>
        <taxon>Pezizomycotina</taxon>
        <taxon>Eurotiomycetes</taxon>
        <taxon>Eurotiomycetidae</taxon>
        <taxon>Eurotiales</taxon>
        <taxon>Aspergillaceae</taxon>
        <taxon>Penicillium</taxon>
    </lineage>
</organism>
<dbReference type="PANTHER" id="PTHR10039">
    <property type="entry name" value="AMELOGENIN"/>
    <property type="match status" value="1"/>
</dbReference>
<dbReference type="Proteomes" id="UP000053732">
    <property type="component" value="Unassembled WGS sequence"/>
</dbReference>
<dbReference type="SUPFAM" id="SSF48452">
    <property type="entry name" value="TPR-like"/>
    <property type="match status" value="1"/>
</dbReference>
<reference evidence="6 7" key="1">
    <citation type="journal article" date="2014" name="Nat. Commun.">
        <title>Multiple recent horizontal transfers of a large genomic region in cheese making fungi.</title>
        <authorList>
            <person name="Cheeseman K."/>
            <person name="Ropars J."/>
            <person name="Renault P."/>
            <person name="Dupont J."/>
            <person name="Gouzy J."/>
            <person name="Branca A."/>
            <person name="Abraham A.L."/>
            <person name="Ceppi M."/>
            <person name="Conseiller E."/>
            <person name="Debuchy R."/>
            <person name="Malagnac F."/>
            <person name="Goarin A."/>
            <person name="Silar P."/>
            <person name="Lacoste S."/>
            <person name="Sallet E."/>
            <person name="Bensimon A."/>
            <person name="Giraud T."/>
            <person name="Brygoo Y."/>
        </authorList>
    </citation>
    <scope>NUCLEOTIDE SEQUENCE [LARGE SCALE GENOMIC DNA]</scope>
    <source>
        <strain evidence="7">FM 013</strain>
    </source>
</reference>
<dbReference type="InterPro" id="IPR011990">
    <property type="entry name" value="TPR-like_helical_dom_sf"/>
</dbReference>
<dbReference type="Pfam" id="PF13181">
    <property type="entry name" value="TPR_8"/>
    <property type="match status" value="1"/>
</dbReference>
<dbReference type="Gene3D" id="3.40.50.300">
    <property type="entry name" value="P-loop containing nucleotide triphosphate hydrolases"/>
    <property type="match status" value="1"/>
</dbReference>
<evidence type="ECO:0000256" key="2">
    <source>
        <dbReference type="PROSITE-ProRule" id="PRU00339"/>
    </source>
</evidence>
<dbReference type="Pfam" id="PF24883">
    <property type="entry name" value="NPHP3_N"/>
    <property type="match status" value="1"/>
</dbReference>
<evidence type="ECO:0000259" key="4">
    <source>
        <dbReference type="Pfam" id="PF17109"/>
    </source>
</evidence>
<evidence type="ECO:0000313" key="6">
    <source>
        <dbReference type="EMBL" id="CRL24563.1"/>
    </source>
</evidence>
<dbReference type="PANTHER" id="PTHR10039:SF17">
    <property type="entry name" value="FUNGAL STAND N-TERMINAL GOODBYE DOMAIN-CONTAINING PROTEIN-RELATED"/>
    <property type="match status" value="1"/>
</dbReference>
<keyword evidence="1" id="KW-0677">Repeat</keyword>
<dbReference type="InterPro" id="IPR019734">
    <property type="entry name" value="TPR_rpt"/>
</dbReference>
<feature type="domain" description="Nephrocystin 3-like N-terminal" evidence="5">
    <location>
        <begin position="268"/>
        <end position="431"/>
    </location>
</feature>
<feature type="repeat" description="TPR" evidence="2">
    <location>
        <begin position="872"/>
        <end position="905"/>
    </location>
</feature>
<dbReference type="InterPro" id="IPR027417">
    <property type="entry name" value="P-loop_NTPase"/>
</dbReference>
<name>A0A0G4PE03_PENC3</name>
<protein>
    <submittedName>
        <fullName evidence="6">Tetratricopeptide-like helical</fullName>
    </submittedName>
</protein>
<evidence type="ECO:0000256" key="3">
    <source>
        <dbReference type="SAM" id="Coils"/>
    </source>
</evidence>
<dbReference type="InterPro" id="IPR031350">
    <property type="entry name" value="Goodbye_dom"/>
</dbReference>